<comment type="caution">
    <text evidence="2">The sequence shown here is derived from an EMBL/GenBank/DDBJ whole genome shotgun (WGS) entry which is preliminary data.</text>
</comment>
<dbReference type="AlphaFoldDB" id="A0A951QFN1"/>
<name>A0A951QFN1_9CYAN</name>
<dbReference type="Proteomes" id="UP000757435">
    <property type="component" value="Unassembled WGS sequence"/>
</dbReference>
<evidence type="ECO:0000313" key="3">
    <source>
        <dbReference type="Proteomes" id="UP000757435"/>
    </source>
</evidence>
<accession>A0A951QFN1</accession>
<reference evidence="2" key="1">
    <citation type="submission" date="2021-05" db="EMBL/GenBank/DDBJ databases">
        <authorList>
            <person name="Pietrasiak N."/>
            <person name="Ward R."/>
            <person name="Stajich J.E."/>
            <person name="Kurbessoian T."/>
        </authorList>
    </citation>
    <scope>NUCLEOTIDE SEQUENCE</scope>
    <source>
        <strain evidence="2">UHER 2000/2452</strain>
    </source>
</reference>
<organism evidence="2 3">
    <name type="scientific">Drouetiella hepatica Uher 2000/2452</name>
    <dbReference type="NCBI Taxonomy" id="904376"/>
    <lineage>
        <taxon>Bacteria</taxon>
        <taxon>Bacillati</taxon>
        <taxon>Cyanobacteriota</taxon>
        <taxon>Cyanophyceae</taxon>
        <taxon>Oculatellales</taxon>
        <taxon>Oculatellaceae</taxon>
        <taxon>Drouetiella</taxon>
    </lineage>
</organism>
<feature type="region of interest" description="Disordered" evidence="1">
    <location>
        <begin position="212"/>
        <end position="236"/>
    </location>
</feature>
<evidence type="ECO:0000256" key="1">
    <source>
        <dbReference type="SAM" id="MobiDB-lite"/>
    </source>
</evidence>
<feature type="compositionally biased region" description="Basic and acidic residues" evidence="1">
    <location>
        <begin position="223"/>
        <end position="236"/>
    </location>
</feature>
<proteinExistence type="predicted"/>
<evidence type="ECO:0000313" key="2">
    <source>
        <dbReference type="EMBL" id="MBW4660960.1"/>
    </source>
</evidence>
<protein>
    <submittedName>
        <fullName evidence="2">Uncharacterized protein</fullName>
    </submittedName>
</protein>
<reference evidence="2" key="2">
    <citation type="journal article" date="2022" name="Microbiol. Resour. Announc.">
        <title>Metagenome Sequencing to Explore Phylogenomics of Terrestrial Cyanobacteria.</title>
        <authorList>
            <person name="Ward R.D."/>
            <person name="Stajich J.E."/>
            <person name="Johansen J.R."/>
            <person name="Huntemann M."/>
            <person name="Clum A."/>
            <person name="Foster B."/>
            <person name="Foster B."/>
            <person name="Roux S."/>
            <person name="Palaniappan K."/>
            <person name="Varghese N."/>
            <person name="Mukherjee S."/>
            <person name="Reddy T.B.K."/>
            <person name="Daum C."/>
            <person name="Copeland A."/>
            <person name="Chen I.A."/>
            <person name="Ivanova N.N."/>
            <person name="Kyrpides N.C."/>
            <person name="Shapiro N."/>
            <person name="Eloe-Fadrosh E.A."/>
            <person name="Pietrasiak N."/>
        </authorList>
    </citation>
    <scope>NUCLEOTIDE SEQUENCE</scope>
    <source>
        <strain evidence="2">UHER 2000/2452</strain>
    </source>
</reference>
<dbReference type="EMBL" id="JAHHHD010000028">
    <property type="protein sequence ID" value="MBW4660960.1"/>
    <property type="molecule type" value="Genomic_DNA"/>
</dbReference>
<gene>
    <name evidence="2" type="ORF">KME15_19975</name>
</gene>
<sequence>MEHPNWLDSLIKWIKKSLGFKSSDRPTVEILDEYHADGISVFQIKDGSIPGCCDLWRIDRHHERIRFFICCINLRSLRADLALMGGSSTIAKSGGGGLVGNLNQQMQQQSAIAASHYWVSGWSKTVSSVDSKGRPYQTQRTSGVQLVAVDLQGAADQFAGDKYIKRFAWKIIKQLAANDFRELEHHRTWQGAVKAIDWVQWLTGLAQSKGGIDPNHNLQPLKPDCRKIGDRHRMGS</sequence>